<organism evidence="2 3">
    <name type="scientific">Striga asiatica</name>
    <name type="common">Asiatic witchweed</name>
    <name type="synonym">Buchnera asiatica</name>
    <dbReference type="NCBI Taxonomy" id="4170"/>
    <lineage>
        <taxon>Eukaryota</taxon>
        <taxon>Viridiplantae</taxon>
        <taxon>Streptophyta</taxon>
        <taxon>Embryophyta</taxon>
        <taxon>Tracheophyta</taxon>
        <taxon>Spermatophyta</taxon>
        <taxon>Magnoliopsida</taxon>
        <taxon>eudicotyledons</taxon>
        <taxon>Gunneridae</taxon>
        <taxon>Pentapetalae</taxon>
        <taxon>asterids</taxon>
        <taxon>lamiids</taxon>
        <taxon>Lamiales</taxon>
        <taxon>Orobanchaceae</taxon>
        <taxon>Buchnereae</taxon>
        <taxon>Striga</taxon>
    </lineage>
</organism>
<dbReference type="Proteomes" id="UP000325081">
    <property type="component" value="Unassembled WGS sequence"/>
</dbReference>
<dbReference type="AlphaFoldDB" id="A0A5A7PA81"/>
<gene>
    <name evidence="2" type="ORF">STAS_05475</name>
</gene>
<comment type="caution">
    <text evidence="2">The sequence shown here is derived from an EMBL/GenBank/DDBJ whole genome shotgun (WGS) entry which is preliminary data.</text>
</comment>
<evidence type="ECO:0000313" key="2">
    <source>
        <dbReference type="EMBL" id="GER29601.1"/>
    </source>
</evidence>
<evidence type="ECO:0000313" key="3">
    <source>
        <dbReference type="Proteomes" id="UP000325081"/>
    </source>
</evidence>
<name>A0A5A7PA81_STRAF</name>
<sequence>MYKNVGPSQFIDLTSDDSDDGLLLSSNSNSNSNNIFKQLEGVIDLNEDYHVTPINQVSHKTIKRNRGRPKNILGNTSAKTGIDLRDQVPPTNQKKKSGRPKKMLASTSTRSGNIIPSFASVI</sequence>
<feature type="compositionally biased region" description="Basic residues" evidence="1">
    <location>
        <begin position="93"/>
        <end position="102"/>
    </location>
</feature>
<protein>
    <submittedName>
        <fullName evidence="2">Dihydroorotate dehydrogenase</fullName>
    </submittedName>
</protein>
<keyword evidence="3" id="KW-1185">Reference proteome</keyword>
<proteinExistence type="predicted"/>
<dbReference type="EMBL" id="BKCP01004113">
    <property type="protein sequence ID" value="GER29601.1"/>
    <property type="molecule type" value="Genomic_DNA"/>
</dbReference>
<accession>A0A5A7PA81</accession>
<feature type="region of interest" description="Disordered" evidence="1">
    <location>
        <begin position="60"/>
        <end position="110"/>
    </location>
</feature>
<feature type="compositionally biased region" description="Basic residues" evidence="1">
    <location>
        <begin position="60"/>
        <end position="69"/>
    </location>
</feature>
<feature type="region of interest" description="Disordered" evidence="1">
    <location>
        <begin position="1"/>
        <end position="33"/>
    </location>
</feature>
<reference evidence="3" key="1">
    <citation type="journal article" date="2019" name="Curr. Biol.">
        <title>Genome Sequence of Striga asiatica Provides Insight into the Evolution of Plant Parasitism.</title>
        <authorList>
            <person name="Yoshida S."/>
            <person name="Kim S."/>
            <person name="Wafula E.K."/>
            <person name="Tanskanen J."/>
            <person name="Kim Y.M."/>
            <person name="Honaas L."/>
            <person name="Yang Z."/>
            <person name="Spallek T."/>
            <person name="Conn C.E."/>
            <person name="Ichihashi Y."/>
            <person name="Cheong K."/>
            <person name="Cui S."/>
            <person name="Der J.P."/>
            <person name="Gundlach H."/>
            <person name="Jiao Y."/>
            <person name="Hori C."/>
            <person name="Ishida J.K."/>
            <person name="Kasahara H."/>
            <person name="Kiba T."/>
            <person name="Kim M.S."/>
            <person name="Koo N."/>
            <person name="Laohavisit A."/>
            <person name="Lee Y.H."/>
            <person name="Lumba S."/>
            <person name="McCourt P."/>
            <person name="Mortimer J.C."/>
            <person name="Mutuku J.M."/>
            <person name="Nomura T."/>
            <person name="Sasaki-Sekimoto Y."/>
            <person name="Seto Y."/>
            <person name="Wang Y."/>
            <person name="Wakatake T."/>
            <person name="Sakakibara H."/>
            <person name="Demura T."/>
            <person name="Yamaguchi S."/>
            <person name="Yoneyama K."/>
            <person name="Manabe R.I."/>
            <person name="Nelson D.C."/>
            <person name="Schulman A.H."/>
            <person name="Timko M.P."/>
            <person name="dePamphilis C.W."/>
            <person name="Choi D."/>
            <person name="Shirasu K."/>
        </authorList>
    </citation>
    <scope>NUCLEOTIDE SEQUENCE [LARGE SCALE GENOMIC DNA]</scope>
    <source>
        <strain evidence="3">cv. UVA1</strain>
    </source>
</reference>
<feature type="compositionally biased region" description="Low complexity" evidence="1">
    <location>
        <begin position="21"/>
        <end position="33"/>
    </location>
</feature>
<evidence type="ECO:0000256" key="1">
    <source>
        <dbReference type="SAM" id="MobiDB-lite"/>
    </source>
</evidence>